<feature type="transmembrane region" description="Helical" evidence="8">
    <location>
        <begin position="96"/>
        <end position="115"/>
    </location>
</feature>
<reference evidence="11" key="2">
    <citation type="submission" date="2025-08" db="UniProtKB">
        <authorList>
            <consortium name="Ensembl"/>
        </authorList>
    </citation>
    <scope>IDENTIFICATION</scope>
</reference>
<dbReference type="Pfam" id="PF16916">
    <property type="entry name" value="ZT_dimer"/>
    <property type="match status" value="1"/>
</dbReference>
<feature type="domain" description="Cation efflux protein transmembrane" evidence="9">
    <location>
        <begin position="58"/>
        <end position="273"/>
    </location>
</feature>
<dbReference type="GO" id="GO:0005783">
    <property type="term" value="C:endoplasmic reticulum"/>
    <property type="evidence" value="ECO:0007669"/>
    <property type="project" value="TreeGrafter"/>
</dbReference>
<dbReference type="Pfam" id="PF01545">
    <property type="entry name" value="Cation_efflux"/>
    <property type="match status" value="1"/>
</dbReference>
<evidence type="ECO:0000256" key="4">
    <source>
        <dbReference type="ARBA" id="ARBA00022692"/>
    </source>
</evidence>
<dbReference type="Gene3D" id="1.20.1510.10">
    <property type="entry name" value="Cation efflux protein transmembrane domain"/>
    <property type="match status" value="1"/>
</dbReference>
<feature type="transmembrane region" description="Helical" evidence="8">
    <location>
        <begin position="241"/>
        <end position="262"/>
    </location>
</feature>
<evidence type="ECO:0000256" key="5">
    <source>
        <dbReference type="ARBA" id="ARBA00022833"/>
    </source>
</evidence>
<evidence type="ECO:0000256" key="2">
    <source>
        <dbReference type="ARBA" id="ARBA00008873"/>
    </source>
</evidence>
<evidence type="ECO:0000256" key="7">
    <source>
        <dbReference type="ARBA" id="ARBA00023136"/>
    </source>
</evidence>
<keyword evidence="12" id="KW-1185">Reference proteome</keyword>
<dbReference type="GO" id="GO:0006882">
    <property type="term" value="P:intracellular zinc ion homeostasis"/>
    <property type="evidence" value="ECO:0007669"/>
    <property type="project" value="TreeGrafter"/>
</dbReference>
<dbReference type="Proteomes" id="UP001501920">
    <property type="component" value="Chromosome 7"/>
</dbReference>
<evidence type="ECO:0000313" key="11">
    <source>
        <dbReference type="Ensembl" id="ENSPNAP00000055154.1"/>
    </source>
</evidence>
<feature type="transmembrane region" description="Helical" evidence="8">
    <location>
        <begin position="62"/>
        <end position="84"/>
    </location>
</feature>
<dbReference type="GO" id="GO:0016020">
    <property type="term" value="C:membrane"/>
    <property type="evidence" value="ECO:0007669"/>
    <property type="project" value="UniProtKB-SubCell"/>
</dbReference>
<evidence type="ECO:0000256" key="1">
    <source>
        <dbReference type="ARBA" id="ARBA00004141"/>
    </source>
</evidence>
<evidence type="ECO:0000313" key="12">
    <source>
        <dbReference type="Proteomes" id="UP001501920"/>
    </source>
</evidence>
<evidence type="ECO:0000256" key="6">
    <source>
        <dbReference type="ARBA" id="ARBA00022989"/>
    </source>
</evidence>
<dbReference type="InterPro" id="IPR027470">
    <property type="entry name" value="Cation_efflux_CTD"/>
</dbReference>
<feature type="transmembrane region" description="Helical" evidence="8">
    <location>
        <begin position="205"/>
        <end position="229"/>
    </location>
</feature>
<dbReference type="GO" id="GO:0019855">
    <property type="term" value="F:calcium channel inhibitor activity"/>
    <property type="evidence" value="ECO:0007669"/>
    <property type="project" value="TreeGrafter"/>
</dbReference>
<evidence type="ECO:0000259" key="10">
    <source>
        <dbReference type="Pfam" id="PF16916"/>
    </source>
</evidence>
<accession>A0AAR2JY73</accession>
<reference evidence="11" key="3">
    <citation type="submission" date="2025-09" db="UniProtKB">
        <authorList>
            <consortium name="Ensembl"/>
        </authorList>
    </citation>
    <scope>IDENTIFICATION</scope>
</reference>
<dbReference type="Ensembl" id="ENSPNAT00000071347.1">
    <property type="protein sequence ID" value="ENSPNAP00000055154.1"/>
    <property type="gene ID" value="ENSPNAG00000036933.1"/>
</dbReference>
<keyword evidence="4 8" id="KW-0812">Transmembrane</keyword>
<dbReference type="GO" id="GO:0005385">
    <property type="term" value="F:zinc ion transmembrane transporter activity"/>
    <property type="evidence" value="ECO:0007669"/>
    <property type="project" value="TreeGrafter"/>
</dbReference>
<organism evidence="11 12">
    <name type="scientific">Pygocentrus nattereri</name>
    <name type="common">Red-bellied piranha</name>
    <dbReference type="NCBI Taxonomy" id="42514"/>
    <lineage>
        <taxon>Eukaryota</taxon>
        <taxon>Metazoa</taxon>
        <taxon>Chordata</taxon>
        <taxon>Craniata</taxon>
        <taxon>Vertebrata</taxon>
        <taxon>Euteleostomi</taxon>
        <taxon>Actinopterygii</taxon>
        <taxon>Neopterygii</taxon>
        <taxon>Teleostei</taxon>
        <taxon>Ostariophysi</taxon>
        <taxon>Characiformes</taxon>
        <taxon>Characoidei</taxon>
        <taxon>Pygocentrus</taxon>
    </lineage>
</organism>
<name>A0AAR2JY73_PYGNA</name>
<sequence length="428" mass="46612">SCCWTNRSAQAKCLLVFTSVLLLCEIVVGRLCNSLINTVDSFHTLYNNHTEDRYSTLRMQPFGAAVSALLLGSLCVSISLEIITHTLQPHVIKHPLLATAVGAASLLFNTLILIWRKMDIGLGGINKELTETQSEAFTTTNDKGSMLHINSQQGGGSTTEVEEAVHHDHSTQEGPLHDGALMFCNPGAPSVLDPGHWNQGYMNSIVVVMHGLLGSVLVLVNGLALLLFGADCLQPHWVCHLLPYLDPVFSLATVLVLIARALPELRHHALMLLQAPPAHVHVEELTASIGRVPGVLAIHELHVWQLSEARLVASVHVHCPSGMGALECSELLVMVTEVLKSFGVSRCTVQPEFVAIHSDDPQSHAGSPYCSLRCGKECARKMCCAPPEVQQLNFKSNKVQISDISTTFIVSFLSLEHDMCFPLTHFLL</sequence>
<dbReference type="InterPro" id="IPR036837">
    <property type="entry name" value="Cation_efflux_CTD_sf"/>
</dbReference>
<dbReference type="InterPro" id="IPR058533">
    <property type="entry name" value="Cation_efflux_TM"/>
</dbReference>
<feature type="domain" description="Cation efflux protein cytoplasmic" evidence="10">
    <location>
        <begin position="279"/>
        <end position="352"/>
    </location>
</feature>
<comment type="subcellular location">
    <subcellularLocation>
        <location evidence="1">Membrane</location>
        <topology evidence="1">Multi-pass membrane protein</topology>
    </subcellularLocation>
</comment>
<reference evidence="11 12" key="1">
    <citation type="submission" date="2020-10" db="EMBL/GenBank/DDBJ databases">
        <title>Pygocentrus nattereri (red-bellied piranha) genome, fPygNat1, primary haplotype.</title>
        <authorList>
            <person name="Myers G."/>
            <person name="Meyer A."/>
            <person name="Karagic N."/>
            <person name="Pippel M."/>
            <person name="Winkler S."/>
            <person name="Tracey A."/>
            <person name="Wood J."/>
            <person name="Formenti G."/>
            <person name="Howe K."/>
            <person name="Fedrigo O."/>
            <person name="Jarvis E.D."/>
        </authorList>
    </citation>
    <scope>NUCLEOTIDE SEQUENCE [LARGE SCALE GENOMIC DNA]</scope>
</reference>
<protein>
    <recommendedName>
        <fullName evidence="13">Solute carrier family 30 member 1b</fullName>
    </recommendedName>
</protein>
<evidence type="ECO:0000259" key="9">
    <source>
        <dbReference type="Pfam" id="PF01545"/>
    </source>
</evidence>
<dbReference type="GeneTree" id="ENSGT00940000156484"/>
<keyword evidence="7 8" id="KW-0472">Membrane</keyword>
<dbReference type="PANTHER" id="PTHR45820:SF6">
    <property type="entry name" value="ZINC_CADMIUM RESISTANCE PROTEIN-LIKE"/>
    <property type="match status" value="1"/>
</dbReference>
<dbReference type="SUPFAM" id="SSF161111">
    <property type="entry name" value="Cation efflux protein transmembrane domain-like"/>
    <property type="match status" value="1"/>
</dbReference>
<dbReference type="AlphaFoldDB" id="A0AAR2JY73"/>
<proteinExistence type="inferred from homology"/>
<comment type="similarity">
    <text evidence="2">Belongs to the cation diffusion facilitator (CDF) transporter (TC 2.A.4) family. SLC30A subfamily.</text>
</comment>
<dbReference type="SUPFAM" id="SSF160240">
    <property type="entry name" value="Cation efflux protein cytoplasmic domain-like"/>
    <property type="match status" value="1"/>
</dbReference>
<dbReference type="GO" id="GO:0015297">
    <property type="term" value="F:antiporter activity"/>
    <property type="evidence" value="ECO:0007669"/>
    <property type="project" value="UniProtKB-KW"/>
</dbReference>
<dbReference type="PANTHER" id="PTHR45820">
    <property type="entry name" value="FI23527P1"/>
    <property type="match status" value="1"/>
</dbReference>
<keyword evidence="3" id="KW-0813">Transport</keyword>
<evidence type="ECO:0008006" key="13">
    <source>
        <dbReference type="Google" id="ProtNLM"/>
    </source>
</evidence>
<keyword evidence="6 8" id="KW-1133">Transmembrane helix</keyword>
<evidence type="ECO:0000256" key="3">
    <source>
        <dbReference type="ARBA" id="ARBA00022448"/>
    </source>
</evidence>
<dbReference type="GO" id="GO:0010312">
    <property type="term" value="P:detoxification of zinc ion"/>
    <property type="evidence" value="ECO:0007669"/>
    <property type="project" value="TreeGrafter"/>
</dbReference>
<dbReference type="GO" id="GO:0005794">
    <property type="term" value="C:Golgi apparatus"/>
    <property type="evidence" value="ECO:0007669"/>
    <property type="project" value="TreeGrafter"/>
</dbReference>
<evidence type="ECO:0000256" key="8">
    <source>
        <dbReference type="SAM" id="Phobius"/>
    </source>
</evidence>
<keyword evidence="5" id="KW-0862">Zinc</keyword>
<dbReference type="InterPro" id="IPR027469">
    <property type="entry name" value="Cation_efflux_TMD_sf"/>
</dbReference>